<keyword evidence="1" id="KW-0067">ATP-binding</keyword>
<dbReference type="Gene3D" id="3.30.1490.20">
    <property type="entry name" value="ATP-grasp fold, A domain"/>
    <property type="match status" value="1"/>
</dbReference>
<name>A0A434AZT4_9BACT</name>
<keyword evidence="1" id="KW-0547">Nucleotide-binding</keyword>
<dbReference type="OrthoDB" id="1704979at2"/>
<keyword evidence="4" id="KW-1185">Reference proteome</keyword>
<dbReference type="PROSITE" id="PS50975">
    <property type="entry name" value="ATP_GRASP"/>
    <property type="match status" value="1"/>
</dbReference>
<comment type="caution">
    <text evidence="3">The sequence shown here is derived from an EMBL/GenBank/DDBJ whole genome shotgun (WGS) entry which is preliminary data.</text>
</comment>
<organism evidence="3 4">
    <name type="scientific">Ancylomarina longa</name>
    <dbReference type="NCBI Taxonomy" id="2487017"/>
    <lineage>
        <taxon>Bacteria</taxon>
        <taxon>Pseudomonadati</taxon>
        <taxon>Bacteroidota</taxon>
        <taxon>Bacteroidia</taxon>
        <taxon>Marinilabiliales</taxon>
        <taxon>Marinifilaceae</taxon>
        <taxon>Ancylomarina</taxon>
    </lineage>
</organism>
<dbReference type="Proteomes" id="UP000282985">
    <property type="component" value="Unassembled WGS sequence"/>
</dbReference>
<dbReference type="SUPFAM" id="SSF56059">
    <property type="entry name" value="Glutathione synthetase ATP-binding domain-like"/>
    <property type="match status" value="1"/>
</dbReference>
<dbReference type="RefSeq" id="WP_127342268.1">
    <property type="nucleotide sequence ID" value="NZ_RJJX01000001.1"/>
</dbReference>
<dbReference type="GO" id="GO:0005524">
    <property type="term" value="F:ATP binding"/>
    <property type="evidence" value="ECO:0007669"/>
    <property type="project" value="UniProtKB-UniRule"/>
</dbReference>
<evidence type="ECO:0000259" key="2">
    <source>
        <dbReference type="PROSITE" id="PS50975"/>
    </source>
</evidence>
<dbReference type="EMBL" id="RJJX01000001">
    <property type="protein sequence ID" value="RUT80128.1"/>
    <property type="molecule type" value="Genomic_DNA"/>
</dbReference>
<evidence type="ECO:0000256" key="1">
    <source>
        <dbReference type="PROSITE-ProRule" id="PRU00409"/>
    </source>
</evidence>
<evidence type="ECO:0000313" key="4">
    <source>
        <dbReference type="Proteomes" id="UP000282985"/>
    </source>
</evidence>
<dbReference type="GO" id="GO:0046872">
    <property type="term" value="F:metal ion binding"/>
    <property type="evidence" value="ECO:0007669"/>
    <property type="project" value="InterPro"/>
</dbReference>
<protein>
    <recommendedName>
        <fullName evidence="2">ATP-grasp domain-containing protein</fullName>
    </recommendedName>
</protein>
<reference evidence="3 4" key="1">
    <citation type="submission" date="2018-11" db="EMBL/GenBank/DDBJ databases">
        <title>Parancylomarina longa gen. nov., sp. nov., isolated from sediments of southern Okinawa.</title>
        <authorList>
            <person name="Fu T."/>
        </authorList>
    </citation>
    <scope>NUCLEOTIDE SEQUENCE [LARGE SCALE GENOMIC DNA]</scope>
    <source>
        <strain evidence="3 4">T3-2 S1-C</strain>
    </source>
</reference>
<accession>A0A434AZT4</accession>
<evidence type="ECO:0000313" key="3">
    <source>
        <dbReference type="EMBL" id="RUT80128.1"/>
    </source>
</evidence>
<dbReference type="InterPro" id="IPR011761">
    <property type="entry name" value="ATP-grasp"/>
</dbReference>
<dbReference type="InterPro" id="IPR013815">
    <property type="entry name" value="ATP_grasp_subdomain_1"/>
</dbReference>
<proteinExistence type="predicted"/>
<gene>
    <name evidence="3" type="ORF">DLK05_01865</name>
</gene>
<sequence>MKVGILKEFMGNEKYVENACIELGIDYVTIDFLSENWLEEVKESNCDAFMYRPSNLLSHWRDLFVERIYVLEKVMNLLVYPKFNEIHFYENKRLLAYYLQAYSIPHPKTYVIYDKNEGKELAKSFDYPVVNKTNIGSGGSGVVKIKGQYSYKRYLRKVFPFMKIGFGGLTRYNTLKHKYNIPVSVPILSDRQKGYVITQECVDIVYEWRMIKIGDSYFGHQKLEKNGSHSGSGLVGWVDVPRDLLEFVKDIAIKMDHNCMAYDIFETKDGKYLVNEMQTAFGGYNPSQMYINEEPYRYLFKDGEWILEKGLFNQNSSYNLRLLDLKRILSEESITNNF</sequence>
<dbReference type="AlphaFoldDB" id="A0A434AZT4"/>
<feature type="domain" description="ATP-grasp" evidence="2">
    <location>
        <begin position="96"/>
        <end position="146"/>
    </location>
</feature>